<feature type="transmembrane region" description="Helical" evidence="12">
    <location>
        <begin position="12"/>
        <end position="33"/>
    </location>
</feature>
<evidence type="ECO:0000256" key="1">
    <source>
        <dbReference type="ARBA" id="ARBA00004651"/>
    </source>
</evidence>
<feature type="transmembrane region" description="Helical" evidence="12">
    <location>
        <begin position="134"/>
        <end position="155"/>
    </location>
</feature>
<dbReference type="GO" id="GO:0015764">
    <property type="term" value="P:N-acetylglucosamine transport"/>
    <property type="evidence" value="ECO:0007669"/>
    <property type="project" value="TreeGrafter"/>
</dbReference>
<evidence type="ECO:0000256" key="10">
    <source>
        <dbReference type="ARBA" id="ARBA00023136"/>
    </source>
</evidence>
<keyword evidence="8" id="KW-0418">Kinase</keyword>
<evidence type="ECO:0000256" key="7">
    <source>
        <dbReference type="ARBA" id="ARBA00022692"/>
    </source>
</evidence>
<organism evidence="15 16">
    <name type="scientific">Fonticella tunisiensis</name>
    <dbReference type="NCBI Taxonomy" id="1096341"/>
    <lineage>
        <taxon>Bacteria</taxon>
        <taxon>Bacillati</taxon>
        <taxon>Bacillota</taxon>
        <taxon>Clostridia</taxon>
        <taxon>Eubacteriales</taxon>
        <taxon>Clostridiaceae</taxon>
        <taxon>Fonticella</taxon>
    </lineage>
</organism>
<keyword evidence="2" id="KW-0813">Transport</keyword>
<feature type="transmembrane region" description="Helical" evidence="12">
    <location>
        <begin position="45"/>
        <end position="66"/>
    </location>
</feature>
<dbReference type="InterPro" id="IPR010974">
    <property type="entry name" value="PTS_IIBC_nag"/>
</dbReference>
<feature type="transmembrane region" description="Helical" evidence="12">
    <location>
        <begin position="167"/>
        <end position="187"/>
    </location>
</feature>
<keyword evidence="7 12" id="KW-0812">Transmembrane</keyword>
<evidence type="ECO:0000256" key="9">
    <source>
        <dbReference type="ARBA" id="ARBA00022989"/>
    </source>
</evidence>
<evidence type="ECO:0000256" key="6">
    <source>
        <dbReference type="ARBA" id="ARBA00022683"/>
    </source>
</evidence>
<feature type="transmembrane region" description="Helical" evidence="12">
    <location>
        <begin position="96"/>
        <end position="114"/>
    </location>
</feature>
<dbReference type="EMBL" id="SOAZ01000003">
    <property type="protein sequence ID" value="TDT62822.1"/>
    <property type="molecule type" value="Genomic_DNA"/>
</dbReference>
<dbReference type="InterPro" id="IPR018113">
    <property type="entry name" value="PTrfase_EIIB_Cys"/>
</dbReference>
<dbReference type="Pfam" id="PF02378">
    <property type="entry name" value="PTS_EIIC"/>
    <property type="match status" value="1"/>
</dbReference>
<dbReference type="CDD" id="cd00212">
    <property type="entry name" value="PTS_IIB_glc"/>
    <property type="match status" value="1"/>
</dbReference>
<accession>A0A4R7KSY3</accession>
<dbReference type="OrthoDB" id="9764327at2"/>
<evidence type="ECO:0000313" key="16">
    <source>
        <dbReference type="Proteomes" id="UP000295325"/>
    </source>
</evidence>
<dbReference type="GO" id="GO:0090563">
    <property type="term" value="F:protein-phosphocysteine-sugar phosphotransferase activity"/>
    <property type="evidence" value="ECO:0007669"/>
    <property type="project" value="TreeGrafter"/>
</dbReference>
<name>A0A4R7KSY3_9CLOT</name>
<dbReference type="PROSITE" id="PS51098">
    <property type="entry name" value="PTS_EIIB_TYPE_1"/>
    <property type="match status" value="1"/>
</dbReference>
<evidence type="ECO:0000313" key="15">
    <source>
        <dbReference type="EMBL" id="TDT62822.1"/>
    </source>
</evidence>
<dbReference type="GO" id="GO:0015572">
    <property type="term" value="F:N-acetylglucosamine transmembrane transporter activity"/>
    <property type="evidence" value="ECO:0007669"/>
    <property type="project" value="InterPro"/>
</dbReference>
<feature type="active site" description="Phosphocysteine intermediate; for EIIB activity" evidence="11">
    <location>
        <position position="407"/>
    </location>
</feature>
<evidence type="ECO:0000259" key="13">
    <source>
        <dbReference type="PROSITE" id="PS51098"/>
    </source>
</evidence>
<dbReference type="InterPro" id="IPR036878">
    <property type="entry name" value="Glu_permease_IIB"/>
</dbReference>
<dbReference type="NCBIfam" id="TIGR01998">
    <property type="entry name" value="PTS-II-BC-nag"/>
    <property type="match status" value="1"/>
</dbReference>
<feature type="transmembrane region" description="Helical" evidence="12">
    <location>
        <begin position="338"/>
        <end position="358"/>
    </location>
</feature>
<evidence type="ECO:0000256" key="2">
    <source>
        <dbReference type="ARBA" id="ARBA00022448"/>
    </source>
</evidence>
<evidence type="ECO:0000256" key="4">
    <source>
        <dbReference type="ARBA" id="ARBA00022597"/>
    </source>
</evidence>
<dbReference type="GO" id="GO:0016301">
    <property type="term" value="F:kinase activity"/>
    <property type="evidence" value="ECO:0007669"/>
    <property type="project" value="UniProtKB-KW"/>
</dbReference>
<keyword evidence="16" id="KW-1185">Reference proteome</keyword>
<feature type="transmembrane region" description="Helical" evidence="12">
    <location>
        <begin position="261"/>
        <end position="278"/>
    </location>
</feature>
<feature type="domain" description="PTS EIIB type-1" evidence="13">
    <location>
        <begin position="385"/>
        <end position="461"/>
    </location>
</feature>
<keyword evidence="6" id="KW-0598">Phosphotransferase system</keyword>
<feature type="domain" description="PTS EIIC type-1" evidence="14">
    <location>
        <begin position="3"/>
        <end position="370"/>
    </location>
</feature>
<dbReference type="SUPFAM" id="SSF55604">
    <property type="entry name" value="Glucose permease domain IIB"/>
    <property type="match status" value="1"/>
</dbReference>
<feature type="transmembrane region" description="Helical" evidence="12">
    <location>
        <begin position="72"/>
        <end position="89"/>
    </location>
</feature>
<dbReference type="PANTHER" id="PTHR30009">
    <property type="entry name" value="CYTOCHROME C-TYPE SYNTHESIS PROTEIN AND PTS TRANSMEMBRANE COMPONENT"/>
    <property type="match status" value="1"/>
</dbReference>
<dbReference type="RefSeq" id="WP_133627221.1">
    <property type="nucleotide sequence ID" value="NZ_SOAZ01000003.1"/>
</dbReference>
<dbReference type="GO" id="GO:0009401">
    <property type="term" value="P:phosphoenolpyruvate-dependent sugar phosphotransferase system"/>
    <property type="evidence" value="ECO:0007669"/>
    <property type="project" value="UniProtKB-KW"/>
</dbReference>
<evidence type="ECO:0000256" key="11">
    <source>
        <dbReference type="PROSITE-ProRule" id="PRU00421"/>
    </source>
</evidence>
<dbReference type="InterPro" id="IPR050429">
    <property type="entry name" value="PTS_Glucose_EIICBA"/>
</dbReference>
<dbReference type="PANTHER" id="PTHR30009:SF4">
    <property type="entry name" value="PTS SYSTEM N-ACETYLGLUCOSAMINE-SPECIFIC EIICBA COMPONENT"/>
    <property type="match status" value="1"/>
</dbReference>
<dbReference type="InterPro" id="IPR003352">
    <property type="entry name" value="PTS_EIIC"/>
</dbReference>
<dbReference type="GO" id="GO:0008982">
    <property type="term" value="F:protein-N(PI)-phosphohistidine-sugar phosphotransferase activity"/>
    <property type="evidence" value="ECO:0007669"/>
    <property type="project" value="InterPro"/>
</dbReference>
<dbReference type="InterPro" id="IPR013013">
    <property type="entry name" value="PTS_EIIC_1"/>
</dbReference>
<dbReference type="PROSITE" id="PS51103">
    <property type="entry name" value="PTS_EIIC_TYPE_1"/>
    <property type="match status" value="1"/>
</dbReference>
<dbReference type="AlphaFoldDB" id="A0A4R7KSY3"/>
<evidence type="ECO:0000256" key="5">
    <source>
        <dbReference type="ARBA" id="ARBA00022679"/>
    </source>
</evidence>
<keyword evidence="4" id="KW-0762">Sugar transport</keyword>
<comment type="caution">
    <text evidence="15">The sequence shown here is derived from an EMBL/GenBank/DDBJ whole genome shotgun (WGS) entry which is preliminary data.</text>
</comment>
<gene>
    <name evidence="15" type="ORF">EDD71_10396</name>
</gene>
<feature type="transmembrane region" description="Helical" evidence="12">
    <location>
        <begin position="284"/>
        <end position="308"/>
    </location>
</feature>
<dbReference type="Gene3D" id="3.30.1360.60">
    <property type="entry name" value="Glucose permease domain IIB"/>
    <property type="match status" value="1"/>
</dbReference>
<evidence type="ECO:0000256" key="8">
    <source>
        <dbReference type="ARBA" id="ARBA00022777"/>
    </source>
</evidence>
<evidence type="ECO:0000256" key="3">
    <source>
        <dbReference type="ARBA" id="ARBA00022475"/>
    </source>
</evidence>
<keyword evidence="5" id="KW-0808">Transferase</keyword>
<evidence type="ECO:0000256" key="12">
    <source>
        <dbReference type="SAM" id="Phobius"/>
    </source>
</evidence>
<dbReference type="FunFam" id="3.30.1360.60:FF:000001">
    <property type="entry name" value="PTS system glucose-specific IIBC component PtsG"/>
    <property type="match status" value="1"/>
</dbReference>
<comment type="subcellular location">
    <subcellularLocation>
        <location evidence="1">Cell membrane</location>
        <topology evidence="1">Multi-pass membrane protein</topology>
    </subcellularLocation>
</comment>
<evidence type="ECO:0000259" key="14">
    <source>
        <dbReference type="PROSITE" id="PS51103"/>
    </source>
</evidence>
<proteinExistence type="predicted"/>
<dbReference type="PROSITE" id="PS01035">
    <property type="entry name" value="PTS_EIIB_TYPE_1_CYS"/>
    <property type="match status" value="1"/>
</dbReference>
<feature type="transmembrane region" description="Helical" evidence="12">
    <location>
        <begin position="315"/>
        <end position="332"/>
    </location>
</feature>
<dbReference type="NCBIfam" id="TIGR00826">
    <property type="entry name" value="EIIB_glc"/>
    <property type="match status" value="1"/>
</dbReference>
<keyword evidence="3" id="KW-1003">Cell membrane</keyword>
<dbReference type="GO" id="GO:0019866">
    <property type="term" value="C:organelle inner membrane"/>
    <property type="evidence" value="ECO:0007669"/>
    <property type="project" value="InterPro"/>
</dbReference>
<dbReference type="Pfam" id="PF00367">
    <property type="entry name" value="PTS_EIIB"/>
    <property type="match status" value="1"/>
</dbReference>
<dbReference type="GO" id="GO:0005886">
    <property type="term" value="C:plasma membrane"/>
    <property type="evidence" value="ECO:0007669"/>
    <property type="project" value="UniProtKB-SubCell"/>
</dbReference>
<sequence length="461" mass="49153">MNNKFLAGLQKLGKALMTPVAVLPAAALLLRLGAEDVLNIKWMNAAGDAVFGNLALIFAIGIAIGLAEENNGVAGLAAAVGYFVLTKVAATFNEKINMGVLAGIIVGVLAGYLYNKYKAIKVPDFLGFFGGKRFVPIVTSFYTLIIGVLAGYVWPLIQNAISSFGNAIANSGAIGAGIFGFLNRLLIPFGLHHVLNSFVWFQFGEFTNASGKVVTGDLTRFFAKDPTAGTFMTGFFPIMMFALPAACFAMISAAKKENRKAVTGMLLGVALTSFLTGITEPIEFLFMFIAPALYFIHAVLTGLSLALTTALGIRLGFGFSAGLIDYILSFGIASKPLLAIVIGLIFAIFYYIIFLYVIKKYNLPTPGRINEESAVLSNLGNNKLKEKGSEILKALGGKENISVIDACVTRIRVTVKDSSLVNEARLKELGATGVLRMGSNNFQVVVGTIADPLVTHIKTIM</sequence>
<keyword evidence="10 12" id="KW-0472">Membrane</keyword>
<reference evidence="15 16" key="1">
    <citation type="submission" date="2019-03" db="EMBL/GenBank/DDBJ databases">
        <title>Genomic Encyclopedia of Type Strains, Phase IV (KMG-IV): sequencing the most valuable type-strain genomes for metagenomic binning, comparative biology and taxonomic classification.</title>
        <authorList>
            <person name="Goeker M."/>
        </authorList>
    </citation>
    <scope>NUCLEOTIDE SEQUENCE [LARGE SCALE GENOMIC DNA]</scope>
    <source>
        <strain evidence="15 16">DSM 24455</strain>
    </source>
</reference>
<dbReference type="InterPro" id="IPR001996">
    <property type="entry name" value="PTS_IIB_1"/>
</dbReference>
<feature type="transmembrane region" description="Helical" evidence="12">
    <location>
        <begin position="234"/>
        <end position="254"/>
    </location>
</feature>
<keyword evidence="9 12" id="KW-1133">Transmembrane helix</keyword>
<dbReference type="Proteomes" id="UP000295325">
    <property type="component" value="Unassembled WGS sequence"/>
</dbReference>
<protein>
    <submittedName>
        <fullName evidence="15">PTS system N-acetylglucosamine-specific IIB component (Glc family) /PTS system N-acetylglucosamine-specific IIC component (Glc family)</fullName>
    </submittedName>
</protein>